<dbReference type="NCBIfam" id="TIGR02391">
    <property type="entry name" value="hypoth_ymh"/>
    <property type="match status" value="1"/>
</dbReference>
<name>A0A4R5EVD6_9RHOB</name>
<keyword evidence="3" id="KW-1185">Reference proteome</keyword>
<dbReference type="InterPro" id="IPR012654">
    <property type="entry name" value="CHP02391"/>
</dbReference>
<dbReference type="EMBL" id="SMFP01000004">
    <property type="protein sequence ID" value="TDE38938.1"/>
    <property type="molecule type" value="Genomic_DNA"/>
</dbReference>
<evidence type="ECO:0000313" key="2">
    <source>
        <dbReference type="EMBL" id="TDE38938.1"/>
    </source>
</evidence>
<dbReference type="Pfam" id="PF09509">
    <property type="entry name" value="Hypoth_Ymh"/>
    <property type="match status" value="1"/>
</dbReference>
<dbReference type="AlphaFoldDB" id="A0A4R5EVD6"/>
<organism evidence="2 3">
    <name type="scientific">Antarcticimicrobium sediminis</name>
    <dbReference type="NCBI Taxonomy" id="2546227"/>
    <lineage>
        <taxon>Bacteria</taxon>
        <taxon>Pseudomonadati</taxon>
        <taxon>Pseudomonadota</taxon>
        <taxon>Alphaproteobacteria</taxon>
        <taxon>Rhodobacterales</taxon>
        <taxon>Paracoccaceae</taxon>
        <taxon>Antarcticimicrobium</taxon>
    </lineage>
</organism>
<gene>
    <name evidence="2" type="ORF">E1B25_07930</name>
</gene>
<evidence type="ECO:0000313" key="3">
    <source>
        <dbReference type="Proteomes" id="UP000294662"/>
    </source>
</evidence>
<evidence type="ECO:0000259" key="1">
    <source>
        <dbReference type="Pfam" id="PF09509"/>
    </source>
</evidence>
<dbReference type="Proteomes" id="UP000294662">
    <property type="component" value="Unassembled WGS sequence"/>
</dbReference>
<reference evidence="2 3" key="1">
    <citation type="submission" date="2019-03" db="EMBL/GenBank/DDBJ databases">
        <authorList>
            <person name="Zhang S."/>
        </authorList>
    </citation>
    <scope>NUCLEOTIDE SEQUENCE [LARGE SCALE GENOMIC DNA]</scope>
    <source>
        <strain evidence="2 3">S4J41</strain>
    </source>
</reference>
<accession>A0A4R5EVD6</accession>
<dbReference type="OrthoDB" id="5195054at2"/>
<comment type="caution">
    <text evidence="2">The sequence shown here is derived from an EMBL/GenBank/DDBJ whole genome shotgun (WGS) entry which is preliminary data.</text>
</comment>
<feature type="domain" description="Conserved hypothetical protein CHP02391" evidence="1">
    <location>
        <begin position="10"/>
        <end position="122"/>
    </location>
</feature>
<protein>
    <submittedName>
        <fullName evidence="2">TIGR02391 family protein</fullName>
    </submittedName>
</protein>
<proteinExistence type="predicted"/>
<sequence length="138" mass="15168">MARRLNKDLLHPAIAEKVWLAFVRGDFAEAVFTAMCTVEVAVREAGGLAQKQVGTKLMQAAFGQGGPLRDPEANAAEQDRLMHLFIGAMGSYKNPYSHRNVALEDAGEATEIVTLARHLLRIVDARRPALQERQTDEA</sequence>